<dbReference type="GeneID" id="65109769"/>
<accession>A0A1Z1LYX9</accession>
<name>A0A1Z1LYX9_9CAUD</name>
<dbReference type="Proteomes" id="UP000225074">
    <property type="component" value="Genome"/>
</dbReference>
<sequence>MVETVNNLWRTELDWPEGFYYGKCCTCSKSYTGPKRSIRCYKCETQVKESPPDFEAIRKTKRTMMMKFEEARKVAEANGYILVKKI</sequence>
<reference evidence="1 2" key="1">
    <citation type="submission" date="2017-05" db="EMBL/GenBank/DDBJ databases">
        <title>Environmental T4-family bacteriophages evolve to escape abortive infection via multiple routes in a bacterial host employing #altruistic suicide# through Type III toxin-antitoxin systems.</title>
        <authorList>
            <person name="Chen B."/>
            <person name="Akusobi C."/>
            <person name="Fang X."/>
            <person name="Salmond G.P.C."/>
        </authorList>
    </citation>
    <scope>NUCLEOTIDE SEQUENCE [LARGE SCALE GENOMIC DNA]</scope>
</reference>
<dbReference type="KEGG" id="vg:65109769"/>
<protein>
    <submittedName>
        <fullName evidence="1">Uncharacterized protein</fullName>
    </submittedName>
</protein>
<dbReference type="EMBL" id="MF036692">
    <property type="protein sequence ID" value="ARW58028.1"/>
    <property type="molecule type" value="Genomic_DNA"/>
</dbReference>
<proteinExistence type="predicted"/>
<organism evidence="1 2">
    <name type="scientific">Serratia phage X20</name>
    <dbReference type="NCBI Taxonomy" id="2006942"/>
    <lineage>
        <taxon>Viruses</taxon>
        <taxon>Duplodnaviria</taxon>
        <taxon>Heunggongvirae</taxon>
        <taxon>Uroviricota</taxon>
        <taxon>Caudoviricetes</taxon>
        <taxon>Pantevenvirales</taxon>
        <taxon>Straboviridae</taxon>
        <taxon>Tevenvirinae</taxon>
        <taxon>Winklervirus</taxon>
        <taxon>Winklervirus xtwenty</taxon>
    </lineage>
</organism>
<evidence type="ECO:0000313" key="1">
    <source>
        <dbReference type="EMBL" id="ARW58028.1"/>
    </source>
</evidence>
<keyword evidence="2" id="KW-1185">Reference proteome</keyword>
<dbReference type="RefSeq" id="YP_010092206.1">
    <property type="nucleotide sequence ID" value="NC_055728.1"/>
</dbReference>
<evidence type="ECO:0000313" key="2">
    <source>
        <dbReference type="Proteomes" id="UP000225074"/>
    </source>
</evidence>